<evidence type="ECO:0000313" key="3">
    <source>
        <dbReference type="Proteomes" id="UP000605970"/>
    </source>
</evidence>
<keyword evidence="1" id="KW-0472">Membrane</keyword>
<keyword evidence="1" id="KW-0812">Transmembrane</keyword>
<keyword evidence="1" id="KW-1133">Transmembrane helix</keyword>
<evidence type="ECO:0000256" key="1">
    <source>
        <dbReference type="SAM" id="Phobius"/>
    </source>
</evidence>
<protein>
    <submittedName>
        <fullName evidence="2">Uncharacterized protein</fullName>
    </submittedName>
</protein>
<comment type="caution">
    <text evidence="2">The sequence shown here is derived from an EMBL/GenBank/DDBJ whole genome shotgun (WGS) entry which is preliminary data.</text>
</comment>
<proteinExistence type="predicted"/>
<accession>A0A8S9ZTS4</accession>
<dbReference type="Proteomes" id="UP000605970">
    <property type="component" value="Unassembled WGS sequence"/>
</dbReference>
<dbReference type="AlphaFoldDB" id="A0A8S9ZTS4"/>
<reference evidence="2" key="1">
    <citation type="journal article" date="2020" name="Ecol. Evol.">
        <title>Genome structure and content of the rice root-knot nematode (Meloidogyne graminicola).</title>
        <authorList>
            <person name="Phan N.T."/>
            <person name="Danchin E.G.J."/>
            <person name="Klopp C."/>
            <person name="Perfus-Barbeoch L."/>
            <person name="Kozlowski D.K."/>
            <person name="Koutsovoulos G.D."/>
            <person name="Lopez-Roques C."/>
            <person name="Bouchez O."/>
            <person name="Zahm M."/>
            <person name="Besnard G."/>
            <person name="Bellafiore S."/>
        </authorList>
    </citation>
    <scope>NUCLEOTIDE SEQUENCE</scope>
    <source>
        <strain evidence="2">VN-18</strain>
    </source>
</reference>
<sequence length="37" mass="4333">MDKHAAMITHVVVLELDVVFVVDFWIHKTEKGKILRN</sequence>
<evidence type="ECO:0000313" key="2">
    <source>
        <dbReference type="EMBL" id="KAF7636660.1"/>
    </source>
</evidence>
<organism evidence="2 3">
    <name type="scientific">Meloidogyne graminicola</name>
    <dbReference type="NCBI Taxonomy" id="189291"/>
    <lineage>
        <taxon>Eukaryota</taxon>
        <taxon>Metazoa</taxon>
        <taxon>Ecdysozoa</taxon>
        <taxon>Nematoda</taxon>
        <taxon>Chromadorea</taxon>
        <taxon>Rhabditida</taxon>
        <taxon>Tylenchina</taxon>
        <taxon>Tylenchomorpha</taxon>
        <taxon>Tylenchoidea</taxon>
        <taxon>Meloidogynidae</taxon>
        <taxon>Meloidogyninae</taxon>
        <taxon>Meloidogyne</taxon>
    </lineage>
</organism>
<dbReference type="EMBL" id="JABEBT010000027">
    <property type="protein sequence ID" value="KAF7636660.1"/>
    <property type="molecule type" value="Genomic_DNA"/>
</dbReference>
<keyword evidence="3" id="KW-1185">Reference proteome</keyword>
<name>A0A8S9ZTS4_9BILA</name>
<feature type="transmembrane region" description="Helical" evidence="1">
    <location>
        <begin position="6"/>
        <end position="26"/>
    </location>
</feature>
<gene>
    <name evidence="2" type="ORF">Mgra_00003838</name>
</gene>